<dbReference type="Ensembl" id="ENSCCRT00020079827.1">
    <property type="protein sequence ID" value="ENSCCRP00020072693.1"/>
    <property type="gene ID" value="ENSCCRG00020033591.1"/>
</dbReference>
<dbReference type="PANTHER" id="PTHR12634:SF15">
    <property type="entry name" value="SERINE_THREONINE-PROTEIN PHOSPHATASE 6 REGULATORY SUBUNIT 2"/>
    <property type="match status" value="1"/>
</dbReference>
<dbReference type="GO" id="GO:0005829">
    <property type="term" value="C:cytosol"/>
    <property type="evidence" value="ECO:0007669"/>
    <property type="project" value="TreeGrafter"/>
</dbReference>
<dbReference type="GO" id="GO:0005634">
    <property type="term" value="C:nucleus"/>
    <property type="evidence" value="ECO:0007669"/>
    <property type="project" value="TreeGrafter"/>
</dbReference>
<dbReference type="GO" id="GO:0019903">
    <property type="term" value="F:protein phosphatase binding"/>
    <property type="evidence" value="ECO:0007669"/>
    <property type="project" value="InterPro"/>
</dbReference>
<dbReference type="Proteomes" id="UP000694701">
    <property type="component" value="Unplaced"/>
</dbReference>
<accession>A0A8C2I1G9</accession>
<name>A0A8C2I1G9_CYPCA</name>
<proteinExistence type="inferred from homology"/>
<dbReference type="AlphaFoldDB" id="A0A8C2I1G9"/>
<dbReference type="GO" id="GO:0019888">
    <property type="term" value="F:protein phosphatase regulator activity"/>
    <property type="evidence" value="ECO:0007669"/>
    <property type="project" value="TreeGrafter"/>
</dbReference>
<dbReference type="Pfam" id="PF04499">
    <property type="entry name" value="SAPS"/>
    <property type="match status" value="1"/>
</dbReference>
<evidence type="ECO:0000313" key="2">
    <source>
        <dbReference type="Ensembl" id="ENSCCRP00020072693.1"/>
    </source>
</evidence>
<evidence type="ECO:0000256" key="1">
    <source>
        <dbReference type="ARBA" id="ARBA00006180"/>
    </source>
</evidence>
<sequence length="714" mass="81883">MFWKFDLHNSSQIEKLLEKEDVTLQELLDEDDVLQECKAQNQRLLLFLTRDSSMLELLNLITHEPPADREERLRYKYANVACELLTCDVSLINDKVGGDESLMNTLYSFLEQKSALNPLLASFFSKAFGNLITRKTEQVIGFLKNKEDFIGQVLKHLDTSAMMDLVLRLISSVEPVCLRQEVLTVSAHDLLIHYIVDFLTQSNASQTLCDIIRLSRDQASLLQETSETTDPLLTALELQQNVEALLKNMFEGEKSEVCIVNGTQVLLARLETRRPGVEQVIDPCSQGLEKSYTVNNSILMGIQPHLKHFHHLLLNPPKKCVMLTTMGVLEEPFGNTRLHASRLMAALLYTRAPRIHLELCQLNMINLLLDLFFKFSWNNFLHIQVEHCVSAILNQTTPNGKTHDSPDQIQLETQDTQNSEKTDMFTCCGMIKHLLKDCRLVQRILDAWEENDKTQEAGGMRKGYMGHLTRIANTVVQNAEREQEQTQIAQLIKELPEEYKARWEQFVNETLTETNKKNTADLYFYIKNYKSPLISILLLTQVFSDYQIQQMTANFVDQFGLNDDEFGDHDGRISATFDRITEIKFNLVDEGASSAIFETRTKERIRPFDDAEEEEDIWEDKEINYATQVKARSRFIKHTRILTHKTAIALTAVHDYHPSGPGWIASFEDDFSCRDFTSIAMDTGSSVWGSSTAQLSETEEKGWATFTDFQPFCW</sequence>
<evidence type="ECO:0000313" key="3">
    <source>
        <dbReference type="Proteomes" id="UP000694701"/>
    </source>
</evidence>
<comment type="similarity">
    <text evidence="1">Belongs to the SAPS family.</text>
</comment>
<protein>
    <submittedName>
        <fullName evidence="2">Protein phosphatase 6, regulatory subunit 2b</fullName>
    </submittedName>
</protein>
<reference evidence="2" key="1">
    <citation type="submission" date="2025-08" db="UniProtKB">
        <authorList>
            <consortium name="Ensembl"/>
        </authorList>
    </citation>
    <scope>IDENTIFICATION</scope>
</reference>
<organism evidence="2 3">
    <name type="scientific">Cyprinus carpio</name>
    <name type="common">Common carp</name>
    <dbReference type="NCBI Taxonomy" id="7962"/>
    <lineage>
        <taxon>Eukaryota</taxon>
        <taxon>Metazoa</taxon>
        <taxon>Chordata</taxon>
        <taxon>Craniata</taxon>
        <taxon>Vertebrata</taxon>
        <taxon>Euteleostomi</taxon>
        <taxon>Actinopterygii</taxon>
        <taxon>Neopterygii</taxon>
        <taxon>Teleostei</taxon>
        <taxon>Ostariophysi</taxon>
        <taxon>Cypriniformes</taxon>
        <taxon>Cyprinidae</taxon>
        <taxon>Cyprininae</taxon>
        <taxon>Cyprinus</taxon>
    </lineage>
</organism>
<dbReference type="InterPro" id="IPR007587">
    <property type="entry name" value="SAPS"/>
</dbReference>
<dbReference type="PANTHER" id="PTHR12634">
    <property type="entry name" value="SIT4 YEAST -ASSOCIATING PROTEIN-RELATED"/>
    <property type="match status" value="1"/>
</dbReference>